<organism evidence="6 7">
    <name type="scientific">Legionella waltersii</name>
    <dbReference type="NCBI Taxonomy" id="66969"/>
    <lineage>
        <taxon>Bacteria</taxon>
        <taxon>Pseudomonadati</taxon>
        <taxon>Pseudomonadota</taxon>
        <taxon>Gammaproteobacteria</taxon>
        <taxon>Legionellales</taxon>
        <taxon>Legionellaceae</taxon>
        <taxon>Legionella</taxon>
    </lineage>
</organism>
<name>A0A0W1ANV4_9GAMM</name>
<reference evidence="6 7" key="1">
    <citation type="submission" date="2015-11" db="EMBL/GenBank/DDBJ databases">
        <title>Genomic analysis of 38 Legionella species identifies large and diverse effector repertoires.</title>
        <authorList>
            <person name="Burstein D."/>
            <person name="Amaro F."/>
            <person name="Zusman T."/>
            <person name="Lifshitz Z."/>
            <person name="Cohen O."/>
            <person name="Gilbert J.A."/>
            <person name="Pupko T."/>
            <person name="Shuman H.A."/>
            <person name="Segal G."/>
        </authorList>
    </citation>
    <scope>NUCLEOTIDE SEQUENCE [LARGE SCALE GENOMIC DNA]</scope>
    <source>
        <strain evidence="6 7">ATCC 51914</strain>
    </source>
</reference>
<dbReference type="GO" id="GO:0020037">
    <property type="term" value="F:heme binding"/>
    <property type="evidence" value="ECO:0007669"/>
    <property type="project" value="InterPro"/>
</dbReference>
<dbReference type="InterPro" id="IPR036909">
    <property type="entry name" value="Cyt_c-like_dom_sf"/>
</dbReference>
<dbReference type="STRING" id="66969.Lwal_0377"/>
<keyword evidence="1" id="KW-0349">Heme</keyword>
<dbReference type="Pfam" id="PF13442">
    <property type="entry name" value="Cytochrome_CBB3"/>
    <property type="match status" value="1"/>
</dbReference>
<evidence type="ECO:0000256" key="2">
    <source>
        <dbReference type="ARBA" id="ARBA00022723"/>
    </source>
</evidence>
<evidence type="ECO:0000313" key="6">
    <source>
        <dbReference type="EMBL" id="KTD82899.1"/>
    </source>
</evidence>
<evidence type="ECO:0000313" key="7">
    <source>
        <dbReference type="Proteomes" id="UP000054729"/>
    </source>
</evidence>
<dbReference type="Gene3D" id="1.10.760.10">
    <property type="entry name" value="Cytochrome c-like domain"/>
    <property type="match status" value="1"/>
</dbReference>
<keyword evidence="7" id="KW-1185">Reference proteome</keyword>
<evidence type="ECO:0000256" key="4">
    <source>
        <dbReference type="SAM" id="SignalP"/>
    </source>
</evidence>
<evidence type="ECO:0000256" key="3">
    <source>
        <dbReference type="ARBA" id="ARBA00023004"/>
    </source>
</evidence>
<keyword evidence="2" id="KW-0479">Metal-binding</keyword>
<dbReference type="PATRIC" id="fig|66969.6.peg.407"/>
<dbReference type="PANTHER" id="PTHR40942">
    <property type="match status" value="1"/>
</dbReference>
<proteinExistence type="predicted"/>
<dbReference type="PANTHER" id="PTHR40942:SF4">
    <property type="entry name" value="CYTOCHROME C5"/>
    <property type="match status" value="1"/>
</dbReference>
<dbReference type="RefSeq" id="WP_058479229.1">
    <property type="nucleotide sequence ID" value="NZ_CAAAIQ010000003.1"/>
</dbReference>
<gene>
    <name evidence="6" type="primary">cyc</name>
    <name evidence="6" type="ORF">Lwal_0377</name>
</gene>
<dbReference type="OrthoDB" id="9814708at2"/>
<dbReference type="AlphaFoldDB" id="A0A0W1ANV4"/>
<evidence type="ECO:0000259" key="5">
    <source>
        <dbReference type="Pfam" id="PF13442"/>
    </source>
</evidence>
<feature type="signal peptide" evidence="4">
    <location>
        <begin position="1"/>
        <end position="18"/>
    </location>
</feature>
<dbReference type="EMBL" id="LNZB01000006">
    <property type="protein sequence ID" value="KTD82899.1"/>
    <property type="molecule type" value="Genomic_DNA"/>
</dbReference>
<dbReference type="SUPFAM" id="SSF46626">
    <property type="entry name" value="Cytochrome c"/>
    <property type="match status" value="1"/>
</dbReference>
<keyword evidence="4" id="KW-0732">Signal</keyword>
<dbReference type="GO" id="GO:0046872">
    <property type="term" value="F:metal ion binding"/>
    <property type="evidence" value="ECO:0007669"/>
    <property type="project" value="UniProtKB-KW"/>
</dbReference>
<dbReference type="GO" id="GO:0009055">
    <property type="term" value="F:electron transfer activity"/>
    <property type="evidence" value="ECO:0007669"/>
    <property type="project" value="InterPro"/>
</dbReference>
<dbReference type="InterPro" id="IPR009056">
    <property type="entry name" value="Cyt_c-like_dom"/>
</dbReference>
<protein>
    <submittedName>
        <fullName evidence="6">Cytochrome c5</fullName>
    </submittedName>
</protein>
<feature type="domain" description="Cytochrome c" evidence="5">
    <location>
        <begin position="35"/>
        <end position="105"/>
    </location>
</feature>
<evidence type="ECO:0000256" key="1">
    <source>
        <dbReference type="ARBA" id="ARBA00022617"/>
    </source>
</evidence>
<dbReference type="Proteomes" id="UP000054729">
    <property type="component" value="Unassembled WGS sequence"/>
</dbReference>
<feature type="chain" id="PRO_5006919977" evidence="4">
    <location>
        <begin position="19"/>
        <end position="136"/>
    </location>
</feature>
<accession>A0A0W1ANV4</accession>
<sequence>MKVVLLGFLYLFSSLAYAEIHRPQDFLKSIQGTKNEGEQIYQHFCINCHDRQPLIPLGAPRLAVDQDWKQRVQQGLNLLFKHTDEGYNAMPPRGGCFECTDQQLILTIFYMLPEQYRKPLIKEEKSIKSTDSKKNL</sequence>
<comment type="caution">
    <text evidence="6">The sequence shown here is derived from an EMBL/GenBank/DDBJ whole genome shotgun (WGS) entry which is preliminary data.</text>
</comment>
<keyword evidence="3" id="KW-0408">Iron</keyword>